<evidence type="ECO:0000259" key="1">
    <source>
        <dbReference type="Pfam" id="PF03372"/>
    </source>
</evidence>
<dbReference type="Gene3D" id="3.60.10.10">
    <property type="entry name" value="Endonuclease/exonuclease/phosphatase"/>
    <property type="match status" value="1"/>
</dbReference>
<dbReference type="GO" id="GO:0003824">
    <property type="term" value="F:catalytic activity"/>
    <property type="evidence" value="ECO:0007669"/>
    <property type="project" value="InterPro"/>
</dbReference>
<dbReference type="AlphaFoldDB" id="T1ERZ4"/>
<dbReference type="GeneID" id="20199344"/>
<evidence type="ECO:0000313" key="3">
    <source>
        <dbReference type="EnsemblMetazoa" id="HelroP161868"/>
    </source>
</evidence>
<gene>
    <name evidence="3" type="primary">20199344</name>
    <name evidence="2" type="ORF">HELRODRAFT_161868</name>
</gene>
<dbReference type="HOGENOM" id="CLU_034784_0_0_1"/>
<proteinExistence type="predicted"/>
<dbReference type="OrthoDB" id="6158007at2759"/>
<reference evidence="3" key="3">
    <citation type="submission" date="2015-06" db="UniProtKB">
        <authorList>
            <consortium name="EnsemblMetazoa"/>
        </authorList>
    </citation>
    <scope>IDENTIFICATION</scope>
</reference>
<accession>T1ERZ4</accession>
<protein>
    <recommendedName>
        <fullName evidence="1">Endonuclease/exonuclease/phosphatase domain-containing protein</fullName>
    </recommendedName>
</protein>
<dbReference type="OMA" id="ESACERK"/>
<reference evidence="2 4" key="2">
    <citation type="journal article" date="2013" name="Nature">
        <title>Insights into bilaterian evolution from three spiralian genomes.</title>
        <authorList>
            <person name="Simakov O."/>
            <person name="Marletaz F."/>
            <person name="Cho S.J."/>
            <person name="Edsinger-Gonzales E."/>
            <person name="Havlak P."/>
            <person name="Hellsten U."/>
            <person name="Kuo D.H."/>
            <person name="Larsson T."/>
            <person name="Lv J."/>
            <person name="Arendt D."/>
            <person name="Savage R."/>
            <person name="Osoegawa K."/>
            <person name="de Jong P."/>
            <person name="Grimwood J."/>
            <person name="Chapman J.A."/>
            <person name="Shapiro H."/>
            <person name="Aerts A."/>
            <person name="Otillar R.P."/>
            <person name="Terry A.Y."/>
            <person name="Boore J.L."/>
            <person name="Grigoriev I.V."/>
            <person name="Lindberg D.R."/>
            <person name="Seaver E.C."/>
            <person name="Weisblat D.A."/>
            <person name="Putnam N.H."/>
            <person name="Rokhsar D.S."/>
        </authorList>
    </citation>
    <scope>NUCLEOTIDE SEQUENCE</scope>
</reference>
<dbReference type="EMBL" id="AMQM01000930">
    <property type="status" value="NOT_ANNOTATED_CDS"/>
    <property type="molecule type" value="Genomic_DNA"/>
</dbReference>
<dbReference type="EMBL" id="KB096742">
    <property type="protein sequence ID" value="ESO02580.1"/>
    <property type="molecule type" value="Genomic_DNA"/>
</dbReference>
<dbReference type="PANTHER" id="PTHR33776">
    <property type="entry name" value="ENDO/EXONUCLEASE/PHOSPHATASE DOMAIN-CONTAINING PROTEIN"/>
    <property type="match status" value="1"/>
</dbReference>
<feature type="domain" description="Endonuclease/exonuclease/phosphatase" evidence="1">
    <location>
        <begin position="7"/>
        <end position="216"/>
    </location>
</feature>
<dbReference type="EnsemblMetazoa" id="HelroT161868">
    <property type="protein sequence ID" value="HelroP161868"/>
    <property type="gene ID" value="HelroG161868"/>
</dbReference>
<dbReference type="SUPFAM" id="SSF56219">
    <property type="entry name" value="DNase I-like"/>
    <property type="match status" value="1"/>
</dbReference>
<dbReference type="RefSeq" id="XP_009019988.1">
    <property type="nucleotide sequence ID" value="XM_009021740.1"/>
</dbReference>
<dbReference type="KEGG" id="hro:HELRODRAFT_161868"/>
<organism evidence="3 4">
    <name type="scientific">Helobdella robusta</name>
    <name type="common">Californian leech</name>
    <dbReference type="NCBI Taxonomy" id="6412"/>
    <lineage>
        <taxon>Eukaryota</taxon>
        <taxon>Metazoa</taxon>
        <taxon>Spiralia</taxon>
        <taxon>Lophotrochozoa</taxon>
        <taxon>Annelida</taxon>
        <taxon>Clitellata</taxon>
        <taxon>Hirudinea</taxon>
        <taxon>Rhynchobdellida</taxon>
        <taxon>Glossiphoniidae</taxon>
        <taxon>Helobdella</taxon>
    </lineage>
</organism>
<dbReference type="Pfam" id="PF03372">
    <property type="entry name" value="Exo_endo_phos"/>
    <property type="match status" value="1"/>
</dbReference>
<dbReference type="InParanoid" id="T1ERZ4"/>
<sequence length="441" mass="51544">MFFNLMHLNIRSLVNKTDELESYLSNSHIKFNVVAVTESWLNERTESFVGMDEYRYVGKNRHDKHGGGVGFYVCNDSTFRIRDDLNTIGSPKFEMFAIEIINNFKSKNSIVMVSYRPPIYEIKQYFKRLEQVLQITSNENKFVYLLGDLNIDLSPEVSSINKIQLNQLVTCYNLKSMTTVPTRISNTKKSTIDILFTNHPENIIQCGTILCDLSDHIPLFASTNQKINNKTVADVTFSKYSYSTHRINNLNEGLCNADWTSVLSCDNVDVAFQNFIDIFRLHYKTYCSVTSKRQAQKMTKNKSWITKEFKKMLKRKKMLYKKYLKHTSSDNFTALKSCSKLCNKIECQLKRQYYFNLLQKSNGDSKKTWSIINSLTKRNNKKTSTIQLTLNDDPIDNPETILNNYFINQASDMQQSFVEDTRWKNYLQNGTFQTQYVEWLR</sequence>
<dbReference type="PANTHER" id="PTHR33776:SF4">
    <property type="entry name" value="ENDONUCLEASE_EXONUCLEASE_PHOSPHATASE DOMAIN-CONTAINING PROTEIN"/>
    <property type="match status" value="1"/>
</dbReference>
<reference evidence="4" key="1">
    <citation type="submission" date="2012-12" db="EMBL/GenBank/DDBJ databases">
        <authorList>
            <person name="Hellsten U."/>
            <person name="Grimwood J."/>
            <person name="Chapman J.A."/>
            <person name="Shapiro H."/>
            <person name="Aerts A."/>
            <person name="Otillar R.P."/>
            <person name="Terry A.Y."/>
            <person name="Boore J.L."/>
            <person name="Simakov O."/>
            <person name="Marletaz F."/>
            <person name="Cho S.-J."/>
            <person name="Edsinger-Gonzales E."/>
            <person name="Havlak P."/>
            <person name="Kuo D.-H."/>
            <person name="Larsson T."/>
            <person name="Lv J."/>
            <person name="Arendt D."/>
            <person name="Savage R."/>
            <person name="Osoegawa K."/>
            <person name="de Jong P."/>
            <person name="Lindberg D.R."/>
            <person name="Seaver E.C."/>
            <person name="Weisblat D.A."/>
            <person name="Putnam N.H."/>
            <person name="Grigoriev I.V."/>
            <person name="Rokhsar D.S."/>
        </authorList>
    </citation>
    <scope>NUCLEOTIDE SEQUENCE</scope>
</reference>
<dbReference type="Proteomes" id="UP000015101">
    <property type="component" value="Unassembled WGS sequence"/>
</dbReference>
<dbReference type="InterPro" id="IPR036691">
    <property type="entry name" value="Endo/exonu/phosph_ase_sf"/>
</dbReference>
<name>T1ERZ4_HELRO</name>
<evidence type="ECO:0000313" key="4">
    <source>
        <dbReference type="Proteomes" id="UP000015101"/>
    </source>
</evidence>
<dbReference type="eggNOG" id="KOG1075">
    <property type="taxonomic scope" value="Eukaryota"/>
</dbReference>
<keyword evidence="4" id="KW-1185">Reference proteome</keyword>
<dbReference type="InterPro" id="IPR005135">
    <property type="entry name" value="Endo/exonuclease/phosphatase"/>
</dbReference>
<dbReference type="CTD" id="20199344"/>
<evidence type="ECO:0000313" key="2">
    <source>
        <dbReference type="EMBL" id="ESO02580.1"/>
    </source>
</evidence>